<dbReference type="EMBL" id="CAKE01000012">
    <property type="protein sequence ID" value="CCI82017.1"/>
    <property type="molecule type" value="Genomic_DNA"/>
</dbReference>
<reference evidence="1 2" key="1">
    <citation type="submission" date="2012-06" db="EMBL/GenBank/DDBJ databases">
        <title>Draft Genome Sequence of Lactobacillus hominis Strain CRBIP 24.179T, isolated from human intestine.</title>
        <authorList>
            <person name="Cousin S."/>
            <person name="Ma L."/>
            <person name="Bizet C."/>
            <person name="Loux V."/>
            <person name="Bouchier C."/>
            <person name="Clermont D."/>
            <person name="Creno S."/>
        </authorList>
    </citation>
    <scope>NUCLEOTIDE SEQUENCE [LARGE SCALE GENOMIC DNA]</scope>
    <source>
        <strain evidence="2">CRBIP 24.179T</strain>
    </source>
</reference>
<dbReference type="AlphaFoldDB" id="I7L6H8"/>
<proteinExistence type="predicted"/>
<evidence type="ECO:0000313" key="2">
    <source>
        <dbReference type="Proteomes" id="UP000009320"/>
    </source>
</evidence>
<gene>
    <name evidence="1" type="ORF">BN55_01540</name>
</gene>
<accession>I7L6H8</accession>
<organism evidence="1 2">
    <name type="scientific">Lactobacillus hominis DSM 23910 = CRBIP 24.179</name>
    <dbReference type="NCBI Taxonomy" id="1423758"/>
    <lineage>
        <taxon>Bacteria</taxon>
        <taxon>Bacillati</taxon>
        <taxon>Bacillota</taxon>
        <taxon>Bacilli</taxon>
        <taxon>Lactobacillales</taxon>
        <taxon>Lactobacillaceae</taxon>
        <taxon>Lactobacillus</taxon>
    </lineage>
</organism>
<comment type="caution">
    <text evidence="1">The sequence shown here is derived from an EMBL/GenBank/DDBJ whole genome shotgun (WGS) entry which is preliminary data.</text>
</comment>
<dbReference type="Proteomes" id="UP000009320">
    <property type="component" value="Unassembled WGS sequence"/>
</dbReference>
<evidence type="ECO:0000313" key="1">
    <source>
        <dbReference type="EMBL" id="CCI82017.1"/>
    </source>
</evidence>
<protein>
    <submittedName>
        <fullName evidence="1">Uncharacterized protein</fullName>
    </submittedName>
</protein>
<name>I7L6H8_9LACO</name>
<sequence>MKKIINLLLGIKHQNEHEEVTFNKVFHSNAFYKYQKKTTVSSN</sequence>
<keyword evidence="2" id="KW-1185">Reference proteome</keyword>